<gene>
    <name evidence="2" type="ORF">IE81DRAFT_206042</name>
</gene>
<dbReference type="InParanoid" id="A0A316VSV7"/>
<name>A0A316VSV7_9BASI</name>
<proteinExistence type="predicted"/>
<protein>
    <submittedName>
        <fullName evidence="2">Uncharacterized protein</fullName>
    </submittedName>
</protein>
<feature type="compositionally biased region" description="Polar residues" evidence="1">
    <location>
        <begin position="17"/>
        <end position="30"/>
    </location>
</feature>
<evidence type="ECO:0000256" key="1">
    <source>
        <dbReference type="SAM" id="MobiDB-lite"/>
    </source>
</evidence>
<accession>A0A316VSV7</accession>
<dbReference type="AlphaFoldDB" id="A0A316VSV7"/>
<dbReference type="EMBL" id="KZ819409">
    <property type="protein sequence ID" value="PWN40719.1"/>
    <property type="molecule type" value="Genomic_DNA"/>
</dbReference>
<keyword evidence="3" id="KW-1185">Reference proteome</keyword>
<dbReference type="RefSeq" id="XP_025367879.1">
    <property type="nucleotide sequence ID" value="XM_025510930.1"/>
</dbReference>
<feature type="region of interest" description="Disordered" evidence="1">
    <location>
        <begin position="1"/>
        <end position="30"/>
    </location>
</feature>
<reference evidence="2 3" key="1">
    <citation type="journal article" date="2018" name="Mol. Biol. Evol.">
        <title>Broad Genomic Sampling Reveals a Smut Pathogenic Ancestry of the Fungal Clade Ustilaginomycotina.</title>
        <authorList>
            <person name="Kijpornyongpan T."/>
            <person name="Mondo S.J."/>
            <person name="Barry K."/>
            <person name="Sandor L."/>
            <person name="Lee J."/>
            <person name="Lipzen A."/>
            <person name="Pangilinan J."/>
            <person name="LaButti K."/>
            <person name="Hainaut M."/>
            <person name="Henrissat B."/>
            <person name="Grigoriev I.V."/>
            <person name="Spatafora J.W."/>
            <person name="Aime M.C."/>
        </authorList>
    </citation>
    <scope>NUCLEOTIDE SEQUENCE [LARGE SCALE GENOMIC DNA]</scope>
    <source>
        <strain evidence="2 3">MCA 4658</strain>
    </source>
</reference>
<evidence type="ECO:0000313" key="2">
    <source>
        <dbReference type="EMBL" id="PWN40719.1"/>
    </source>
</evidence>
<evidence type="ECO:0000313" key="3">
    <source>
        <dbReference type="Proteomes" id="UP000245783"/>
    </source>
</evidence>
<organism evidence="2 3">
    <name type="scientific">Ceraceosorus guamensis</name>
    <dbReference type="NCBI Taxonomy" id="1522189"/>
    <lineage>
        <taxon>Eukaryota</taxon>
        <taxon>Fungi</taxon>
        <taxon>Dikarya</taxon>
        <taxon>Basidiomycota</taxon>
        <taxon>Ustilaginomycotina</taxon>
        <taxon>Exobasidiomycetes</taxon>
        <taxon>Ceraceosorales</taxon>
        <taxon>Ceraceosoraceae</taxon>
        <taxon>Ceraceosorus</taxon>
    </lineage>
</organism>
<dbReference type="Proteomes" id="UP000245783">
    <property type="component" value="Unassembled WGS sequence"/>
</dbReference>
<sequence>MSIKTWHGGEREGGASFRNQGNGGLTTCNGTAVASRNARRDQIQHVLTSPVNGDSSSRHFCAVAVSFIAVREREEHSRGTERSSCQDLRRNLPAKNYMRGLLQAKFMSRQAEHHSRLDVASRTQGSLLGCRGERMPGQTSKHRRVAWVLAHRTCSSSCAQQPHIIHRSPVASPKRVVSLLACIPGRASVSAFRRSVRGAKRLVAMYPEGSRKSTCERAKQIAKGPVPAHFPLQTCR</sequence>
<dbReference type="GeneID" id="37032800"/>